<dbReference type="CDD" id="cd08544">
    <property type="entry name" value="Reeler"/>
    <property type="match status" value="1"/>
</dbReference>
<dbReference type="PROSITE" id="PS50092">
    <property type="entry name" value="TSP1"/>
    <property type="match status" value="1"/>
</dbReference>
<dbReference type="GO" id="GO:0031012">
    <property type="term" value="C:extracellular matrix"/>
    <property type="evidence" value="ECO:0007669"/>
    <property type="project" value="TreeGrafter"/>
</dbReference>
<evidence type="ECO:0000256" key="5">
    <source>
        <dbReference type="SAM" id="MobiDB-lite"/>
    </source>
</evidence>
<proteinExistence type="predicted"/>
<dbReference type="PROSITE" id="PS51019">
    <property type="entry name" value="REELIN"/>
    <property type="match status" value="1"/>
</dbReference>
<dbReference type="InterPro" id="IPR002861">
    <property type="entry name" value="Reeler_dom"/>
</dbReference>
<sequence>MKMIARASMLLLLATSIVHTKRLEKCDQTPKLATVRTPTENSNLFKLTLVTKESRTHYLSDQTYVLLLKAMNETRPFRWFMITVEDPDVDNPYEVDDEKLAVDVGSLKTLDTGTQTRHSESCHNTVENADNTDKHQIEVHWVSPKHSDSDQRIRLRAMVAENEEVWYVGTNLTITLQKDINKPIDSPPLQASDECKLCSEARYEVIFQGVWSRATHPRHYPNKPDENGYSFMIGASHAYDYVLWEQGMNASKGLQRLAEEGDIDELQKEIISAISPTGGTRTLIRGKRRHHPDMSKPSHSLFRVDQIHHLFSIAVAMRPSPDWFLGTSRFELCNKTDWLKSAEIPLYPWDAGTVDGISYETPIPKTMTQPVRNVERVSVGSFDALSPFFQMNLRDLKPFAMLKVRRLDVFPHLDEDCDEEHQQQNAEEEAEEEGDNPEELSEPQVLGWSEGASCVQWGDWSPCLLDGGVCGVGNQVRFRENRGESLGEGYQELTSVDDHCPGVEETTQTRECYVPCS</sequence>
<reference evidence="9" key="1">
    <citation type="submission" date="2020-11" db="EMBL/GenBank/DDBJ databases">
        <authorList>
            <person name="Whiteford S."/>
        </authorList>
    </citation>
    <scope>NUCLEOTIDE SEQUENCE</scope>
</reference>
<feature type="domain" description="Reelin" evidence="7">
    <location>
        <begin position="11"/>
        <end position="194"/>
    </location>
</feature>
<dbReference type="Gene3D" id="2.60.40.2130">
    <property type="entry name" value="F-spondin domain"/>
    <property type="match status" value="1"/>
</dbReference>
<name>A0A8S4EBL6_PLUXY</name>
<keyword evidence="6" id="KW-0732">Signal</keyword>
<organism evidence="9 10">
    <name type="scientific">Plutella xylostella</name>
    <name type="common">Diamondback moth</name>
    <name type="synonym">Plutella maculipennis</name>
    <dbReference type="NCBI Taxonomy" id="51655"/>
    <lineage>
        <taxon>Eukaryota</taxon>
        <taxon>Metazoa</taxon>
        <taxon>Ecdysozoa</taxon>
        <taxon>Arthropoda</taxon>
        <taxon>Hexapoda</taxon>
        <taxon>Insecta</taxon>
        <taxon>Pterygota</taxon>
        <taxon>Neoptera</taxon>
        <taxon>Endopterygota</taxon>
        <taxon>Lepidoptera</taxon>
        <taxon>Glossata</taxon>
        <taxon>Ditrysia</taxon>
        <taxon>Yponomeutoidea</taxon>
        <taxon>Plutellidae</taxon>
        <taxon>Plutella</taxon>
    </lineage>
</organism>
<accession>A0A8S4EBL6</accession>
<dbReference type="Pfam" id="PF06468">
    <property type="entry name" value="Spond_N"/>
    <property type="match status" value="1"/>
</dbReference>
<dbReference type="PANTHER" id="PTHR11311">
    <property type="entry name" value="SPONDIN"/>
    <property type="match status" value="1"/>
</dbReference>
<evidence type="ECO:0000313" key="9">
    <source>
        <dbReference type="EMBL" id="CAG9112805.1"/>
    </source>
</evidence>
<dbReference type="AlphaFoldDB" id="A0A8S4EBL6"/>
<evidence type="ECO:0000256" key="4">
    <source>
        <dbReference type="ARBA" id="ARBA00030964"/>
    </source>
</evidence>
<keyword evidence="10" id="KW-1185">Reference proteome</keyword>
<dbReference type="GO" id="GO:0007155">
    <property type="term" value="P:cell adhesion"/>
    <property type="evidence" value="ECO:0007669"/>
    <property type="project" value="TreeGrafter"/>
</dbReference>
<evidence type="ECO:0000256" key="2">
    <source>
        <dbReference type="ARBA" id="ARBA00022737"/>
    </source>
</evidence>
<dbReference type="InterPro" id="IPR051418">
    <property type="entry name" value="Spondin/Thrombospondin_T1"/>
</dbReference>
<feature type="domain" description="Spondin" evidence="8">
    <location>
        <begin position="191"/>
        <end position="387"/>
    </location>
</feature>
<feature type="chain" id="PRO_5035776158" description="Spondin-1" evidence="6">
    <location>
        <begin position="21"/>
        <end position="517"/>
    </location>
</feature>
<dbReference type="PANTHER" id="PTHR11311:SF16">
    <property type="entry name" value="SPONDIN-1"/>
    <property type="match status" value="1"/>
</dbReference>
<evidence type="ECO:0000259" key="7">
    <source>
        <dbReference type="PROSITE" id="PS51019"/>
    </source>
</evidence>
<feature type="region of interest" description="Disordered" evidence="5">
    <location>
        <begin position="417"/>
        <end position="442"/>
    </location>
</feature>
<evidence type="ECO:0000313" key="10">
    <source>
        <dbReference type="Proteomes" id="UP000653454"/>
    </source>
</evidence>
<protein>
    <recommendedName>
        <fullName evidence="1">Spondin-1</fullName>
    </recommendedName>
    <alternativeName>
        <fullName evidence="4">F-spondin</fullName>
    </alternativeName>
</protein>
<dbReference type="PROSITE" id="PS51020">
    <property type="entry name" value="SPONDIN"/>
    <property type="match status" value="1"/>
</dbReference>
<evidence type="ECO:0000256" key="3">
    <source>
        <dbReference type="ARBA" id="ARBA00023157"/>
    </source>
</evidence>
<dbReference type="NCBIfam" id="NF038123">
    <property type="entry name" value="NF038123_dom"/>
    <property type="match status" value="1"/>
</dbReference>
<feature type="compositionally biased region" description="Acidic residues" evidence="5">
    <location>
        <begin position="426"/>
        <end position="441"/>
    </location>
</feature>
<feature type="signal peptide" evidence="6">
    <location>
        <begin position="1"/>
        <end position="20"/>
    </location>
</feature>
<dbReference type="EMBL" id="CAJHNJ030000014">
    <property type="protein sequence ID" value="CAG9112805.1"/>
    <property type="molecule type" value="Genomic_DNA"/>
</dbReference>
<dbReference type="InterPro" id="IPR009465">
    <property type="entry name" value="Spondin_N"/>
</dbReference>
<dbReference type="Pfam" id="PF02014">
    <property type="entry name" value="Reeler"/>
    <property type="match status" value="1"/>
</dbReference>
<dbReference type="InterPro" id="IPR042307">
    <property type="entry name" value="Reeler_sf"/>
</dbReference>
<dbReference type="InterPro" id="IPR000884">
    <property type="entry name" value="TSP1_rpt"/>
</dbReference>
<dbReference type="InterPro" id="IPR038678">
    <property type="entry name" value="Spondin_N_sf"/>
</dbReference>
<evidence type="ECO:0000256" key="1">
    <source>
        <dbReference type="ARBA" id="ARBA00019594"/>
    </source>
</evidence>
<dbReference type="Proteomes" id="UP000653454">
    <property type="component" value="Unassembled WGS sequence"/>
</dbReference>
<evidence type="ECO:0000259" key="8">
    <source>
        <dbReference type="PROSITE" id="PS51020"/>
    </source>
</evidence>
<keyword evidence="3" id="KW-1015">Disulfide bond</keyword>
<gene>
    <name evidence="9" type="ORF">PLXY2_LOCUS5082</name>
</gene>
<comment type="caution">
    <text evidence="9">The sequence shown here is derived from an EMBL/GenBank/DDBJ whole genome shotgun (WGS) entry which is preliminary data.</text>
</comment>
<evidence type="ECO:0000256" key="6">
    <source>
        <dbReference type="SAM" id="SignalP"/>
    </source>
</evidence>
<keyword evidence="2" id="KW-0677">Repeat</keyword>
<dbReference type="Gene3D" id="2.60.40.4060">
    <property type="entry name" value="Reeler domain"/>
    <property type="match status" value="1"/>
</dbReference>